<dbReference type="PANTHER" id="PTHR10217:SF435">
    <property type="entry name" value="POTASSIUM VOLTAGE-GATED CHANNEL PROTEIN EAG"/>
    <property type="match status" value="1"/>
</dbReference>
<name>A0A1Q9EP22_SYMMI</name>
<evidence type="ECO:0000256" key="2">
    <source>
        <dbReference type="ARBA" id="ARBA00022448"/>
    </source>
</evidence>
<keyword evidence="2" id="KW-0813">Transport</keyword>
<dbReference type="GO" id="GO:0005249">
    <property type="term" value="F:voltage-gated potassium channel activity"/>
    <property type="evidence" value="ECO:0007669"/>
    <property type="project" value="TreeGrafter"/>
</dbReference>
<evidence type="ECO:0000256" key="5">
    <source>
        <dbReference type="ARBA" id="ARBA00023065"/>
    </source>
</evidence>
<dbReference type="PROSITE" id="PS50042">
    <property type="entry name" value="CNMP_BINDING_3"/>
    <property type="match status" value="1"/>
</dbReference>
<dbReference type="Pfam" id="PF00520">
    <property type="entry name" value="Ion_trans"/>
    <property type="match status" value="1"/>
</dbReference>
<reference evidence="7 8" key="1">
    <citation type="submission" date="2016-02" db="EMBL/GenBank/DDBJ databases">
        <title>Genome analysis of coral dinoflagellate symbionts highlights evolutionary adaptations to a symbiotic lifestyle.</title>
        <authorList>
            <person name="Aranda M."/>
            <person name="Li Y."/>
            <person name="Liew Y.J."/>
            <person name="Baumgarten S."/>
            <person name="Simakov O."/>
            <person name="Wilson M."/>
            <person name="Piel J."/>
            <person name="Ashoor H."/>
            <person name="Bougouffa S."/>
            <person name="Bajic V.B."/>
            <person name="Ryu T."/>
            <person name="Ravasi T."/>
            <person name="Bayer T."/>
            <person name="Micklem G."/>
            <person name="Kim H."/>
            <person name="Bhak J."/>
            <person name="Lajeunesse T.C."/>
            <person name="Voolstra C.R."/>
        </authorList>
    </citation>
    <scope>NUCLEOTIDE SEQUENCE [LARGE SCALE GENOMIC DNA]</scope>
    <source>
        <strain evidence="7 8">CCMP2467</strain>
    </source>
</reference>
<gene>
    <name evidence="7" type="primary">Hcn4</name>
    <name evidence="7" type="ORF">AK812_SmicGene7313</name>
</gene>
<comment type="caution">
    <text evidence="7">The sequence shown here is derived from an EMBL/GenBank/DDBJ whole genome shotgun (WGS) entry which is preliminary data.</text>
</comment>
<dbReference type="CDD" id="cd22985">
    <property type="entry name" value="DD_CrRSP11-like"/>
    <property type="match status" value="1"/>
</dbReference>
<sequence length="845" mass="96409">MIWLSPTGAWQSPAKRAGVCNDGPASDMAQERIYTVPTGGWRIFCAEQINVPPELPDILKDFTKAVIREDPSAGASAKMKLYQWSRDYFKKKLGEVRLSFWAHVGRTRAKDVDDSTAAKLPCCQNVVCGWSWEMAHKPFHAFQDLVHEIEQEYEEELARLRLENTWMRQRLGFAKDEHLNQEKVLGRMALSPAREAPSPTSSRADPDIQGGEPFERRVSVDSLGNRMPAPIVVNGGVVEAKEFTFETNPMWHTTDVKLSAWETSISAELTQDLQKVGLPMASGELGSNVKNTTHRLMRRCQLPMSPNAPIRLSWDVASMILISYDVWWIPLQCFDPAEDTFTTLMGWVSLIFWTLDMVATLLVGYFDDGELVLSPKRIACRYLRTWFLPDLIVVLPDWFTRLVDPEGGDGLATVARMIKGFRAIRILRLLRLLKLQRLMNMVYDLIDSEYMFIVFTMIRLIVAITVLNHVIACIWYLVGYLTMQAGMPNWLEDTGLRNVYTSDFAWKYLTSLHWSLTQFTPASMDVSARNEYERIMSILVLFFSLVAFSSIVGSVTNSMTALRNMSGDSKKQFWLLRRFLNHKKIGKTTSARIIRFLEHQTANQQGDVNPGSITILTLLSEPLKNLLAYELSKKHVENHPFFCHLEHEMSPILVKLCDTVLRTIDLASEDVVFHPGEEGEKMYFVKSGHLEYMLPNGEVLRPRLLQKAWLAEAVLWTTWWHRGEFKASTPSELAIIKPGPFNEVMKMHPRPWSLCRRYAEVFVKFLNQTDHKILTDVISQADYFERQLKSCDRDFQDLEFDASALPTSDGDGATLGDLPVPDEHGALQNRQVSEIFPRALSRGQG</sequence>
<dbReference type="GO" id="GO:0042391">
    <property type="term" value="P:regulation of membrane potential"/>
    <property type="evidence" value="ECO:0007669"/>
    <property type="project" value="TreeGrafter"/>
</dbReference>
<protein>
    <submittedName>
        <fullName evidence="7">Potassium/sodium hyperpolarization-activated cyclic nucleotide-gated channel 4</fullName>
    </submittedName>
</protein>
<evidence type="ECO:0000313" key="7">
    <source>
        <dbReference type="EMBL" id="OLQ09137.1"/>
    </source>
</evidence>
<evidence type="ECO:0000256" key="3">
    <source>
        <dbReference type="ARBA" id="ARBA00022692"/>
    </source>
</evidence>
<dbReference type="InterPro" id="IPR014710">
    <property type="entry name" value="RmlC-like_jellyroll"/>
</dbReference>
<dbReference type="Pfam" id="PF00027">
    <property type="entry name" value="cNMP_binding"/>
    <property type="match status" value="1"/>
</dbReference>
<dbReference type="GO" id="GO:0005886">
    <property type="term" value="C:plasma membrane"/>
    <property type="evidence" value="ECO:0007669"/>
    <property type="project" value="TreeGrafter"/>
</dbReference>
<comment type="subcellular location">
    <subcellularLocation>
        <location evidence="1">Membrane</location>
        <topology evidence="1">Multi-pass membrane protein</topology>
    </subcellularLocation>
</comment>
<keyword evidence="6" id="KW-0472">Membrane</keyword>
<keyword evidence="4" id="KW-1133">Transmembrane helix</keyword>
<dbReference type="AlphaFoldDB" id="A0A1Q9EP22"/>
<keyword evidence="8" id="KW-1185">Reference proteome</keyword>
<dbReference type="SUPFAM" id="SSF51206">
    <property type="entry name" value="cAMP-binding domain-like"/>
    <property type="match status" value="1"/>
</dbReference>
<dbReference type="Proteomes" id="UP000186817">
    <property type="component" value="Unassembled WGS sequence"/>
</dbReference>
<dbReference type="CDD" id="cd00038">
    <property type="entry name" value="CAP_ED"/>
    <property type="match status" value="1"/>
</dbReference>
<keyword evidence="5" id="KW-0406">Ion transport</keyword>
<dbReference type="SUPFAM" id="SSF81324">
    <property type="entry name" value="Voltage-gated potassium channels"/>
    <property type="match status" value="1"/>
</dbReference>
<dbReference type="InterPro" id="IPR050818">
    <property type="entry name" value="KCNH_animal-type"/>
</dbReference>
<dbReference type="InterPro" id="IPR005821">
    <property type="entry name" value="Ion_trans_dom"/>
</dbReference>
<evidence type="ECO:0000256" key="1">
    <source>
        <dbReference type="ARBA" id="ARBA00004141"/>
    </source>
</evidence>
<evidence type="ECO:0000256" key="6">
    <source>
        <dbReference type="ARBA" id="ARBA00023136"/>
    </source>
</evidence>
<dbReference type="OrthoDB" id="10067602at2759"/>
<dbReference type="InterPro" id="IPR000595">
    <property type="entry name" value="cNMP-bd_dom"/>
</dbReference>
<keyword evidence="3" id="KW-0812">Transmembrane</keyword>
<dbReference type="EMBL" id="LSRX01000103">
    <property type="protein sequence ID" value="OLQ09137.1"/>
    <property type="molecule type" value="Genomic_DNA"/>
</dbReference>
<dbReference type="Gene3D" id="1.10.287.70">
    <property type="match status" value="1"/>
</dbReference>
<dbReference type="InterPro" id="IPR018490">
    <property type="entry name" value="cNMP-bd_dom_sf"/>
</dbReference>
<accession>A0A1Q9EP22</accession>
<dbReference type="Gene3D" id="2.60.120.10">
    <property type="entry name" value="Jelly Rolls"/>
    <property type="match status" value="1"/>
</dbReference>
<evidence type="ECO:0000256" key="4">
    <source>
        <dbReference type="ARBA" id="ARBA00022989"/>
    </source>
</evidence>
<dbReference type="Gene3D" id="1.20.890.10">
    <property type="entry name" value="cAMP-dependent protein kinase regulatory subunit, dimerization-anchoring domain"/>
    <property type="match status" value="1"/>
</dbReference>
<dbReference type="PANTHER" id="PTHR10217">
    <property type="entry name" value="VOLTAGE AND LIGAND GATED POTASSIUM CHANNEL"/>
    <property type="match status" value="1"/>
</dbReference>
<dbReference type="SUPFAM" id="SSF47391">
    <property type="entry name" value="Dimerization-anchoring domain of cAMP-dependent PK regulatory subunit"/>
    <property type="match status" value="1"/>
</dbReference>
<evidence type="ECO:0000313" key="8">
    <source>
        <dbReference type="Proteomes" id="UP000186817"/>
    </source>
</evidence>
<organism evidence="7 8">
    <name type="scientific">Symbiodinium microadriaticum</name>
    <name type="common">Dinoflagellate</name>
    <name type="synonym">Zooxanthella microadriatica</name>
    <dbReference type="NCBI Taxonomy" id="2951"/>
    <lineage>
        <taxon>Eukaryota</taxon>
        <taxon>Sar</taxon>
        <taxon>Alveolata</taxon>
        <taxon>Dinophyceae</taxon>
        <taxon>Suessiales</taxon>
        <taxon>Symbiodiniaceae</taxon>
        <taxon>Symbiodinium</taxon>
    </lineage>
</organism>
<proteinExistence type="predicted"/>